<evidence type="ECO:0000259" key="1">
    <source>
        <dbReference type="Pfam" id="PF04815"/>
    </source>
</evidence>
<dbReference type="InterPro" id="IPR036175">
    <property type="entry name" value="Sec23/24_helical_dom_sf"/>
</dbReference>
<keyword evidence="3" id="KW-1185">Reference proteome</keyword>
<proteinExistence type="predicted"/>
<dbReference type="AlphaFoldDB" id="A0A371CMI5"/>
<dbReference type="Gene3D" id="1.20.120.730">
    <property type="entry name" value="Sec23/Sec24 helical domain"/>
    <property type="match status" value="1"/>
</dbReference>
<dbReference type="GO" id="GO:0006888">
    <property type="term" value="P:endoplasmic reticulum to Golgi vesicle-mediated transport"/>
    <property type="evidence" value="ECO:0007669"/>
    <property type="project" value="InterPro"/>
</dbReference>
<dbReference type="GO" id="GO:0030127">
    <property type="term" value="C:COPII vesicle coat"/>
    <property type="evidence" value="ECO:0007669"/>
    <property type="project" value="InterPro"/>
</dbReference>
<accession>A0A371CMI5</accession>
<reference evidence="2 3" key="1">
    <citation type="journal article" date="2018" name="Biotechnol. Biofuels">
        <title>Integrative visual omics of the white-rot fungus Polyporus brumalis exposes the biotechnological potential of its oxidative enzymes for delignifying raw plant biomass.</title>
        <authorList>
            <person name="Miyauchi S."/>
            <person name="Rancon A."/>
            <person name="Drula E."/>
            <person name="Hage H."/>
            <person name="Chaduli D."/>
            <person name="Favel A."/>
            <person name="Grisel S."/>
            <person name="Henrissat B."/>
            <person name="Herpoel-Gimbert I."/>
            <person name="Ruiz-Duenas F.J."/>
            <person name="Chevret D."/>
            <person name="Hainaut M."/>
            <person name="Lin J."/>
            <person name="Wang M."/>
            <person name="Pangilinan J."/>
            <person name="Lipzen A."/>
            <person name="Lesage-Meessen L."/>
            <person name="Navarro D."/>
            <person name="Riley R."/>
            <person name="Grigoriev I.V."/>
            <person name="Zhou S."/>
            <person name="Raouche S."/>
            <person name="Rosso M.N."/>
        </authorList>
    </citation>
    <scope>NUCLEOTIDE SEQUENCE [LARGE SCALE GENOMIC DNA]</scope>
    <source>
        <strain evidence="2 3">BRFM 1820</strain>
    </source>
</reference>
<dbReference type="InterPro" id="IPR006900">
    <property type="entry name" value="Sec23/24_helical_dom"/>
</dbReference>
<sequence>MRFGALDADKTLTIALEHAQILDDKQYAYIQSALRTATSDARTRCRIKGGDAGWERVPVLPIWTQRWHSSCGKASGFLSDQTEYISSGLYAYCKFCAAAADATQLILPEASWTLPVYVLAMMKTKSLQLRNILEPRFAQRGYTPKSTVARQTDGYEMEFSDMLVQVQNNDVMSYVDYSINSEHQRLPMIYICRFEAS</sequence>
<dbReference type="Pfam" id="PF04815">
    <property type="entry name" value="Sec23_helical"/>
    <property type="match status" value="1"/>
</dbReference>
<organism evidence="2 3">
    <name type="scientific">Lentinus brumalis</name>
    <dbReference type="NCBI Taxonomy" id="2498619"/>
    <lineage>
        <taxon>Eukaryota</taxon>
        <taxon>Fungi</taxon>
        <taxon>Dikarya</taxon>
        <taxon>Basidiomycota</taxon>
        <taxon>Agaricomycotina</taxon>
        <taxon>Agaricomycetes</taxon>
        <taxon>Polyporales</taxon>
        <taxon>Polyporaceae</taxon>
        <taxon>Lentinus</taxon>
    </lineage>
</organism>
<dbReference type="SUPFAM" id="SSF81811">
    <property type="entry name" value="Helical domain of Sec23/24"/>
    <property type="match status" value="1"/>
</dbReference>
<protein>
    <recommendedName>
        <fullName evidence="1">Sec23/Sec24 helical domain-containing protein</fullName>
    </recommendedName>
</protein>
<gene>
    <name evidence="2" type="ORF">OH76DRAFT_215904</name>
</gene>
<dbReference type="OrthoDB" id="49016at2759"/>
<evidence type="ECO:0000313" key="2">
    <source>
        <dbReference type="EMBL" id="RDX41467.1"/>
    </source>
</evidence>
<dbReference type="Proteomes" id="UP000256964">
    <property type="component" value="Unassembled WGS sequence"/>
</dbReference>
<name>A0A371CMI5_9APHY</name>
<dbReference type="EMBL" id="KZ857511">
    <property type="protein sequence ID" value="RDX41467.1"/>
    <property type="molecule type" value="Genomic_DNA"/>
</dbReference>
<dbReference type="Gene3D" id="2.60.40.1670">
    <property type="entry name" value="beta-sandwich domain of Sec23/24"/>
    <property type="match status" value="1"/>
</dbReference>
<dbReference type="STRING" id="139420.A0A371CMI5"/>
<evidence type="ECO:0000313" key="3">
    <source>
        <dbReference type="Proteomes" id="UP000256964"/>
    </source>
</evidence>
<feature type="domain" description="Sec23/Sec24 helical" evidence="1">
    <location>
        <begin position="89"/>
        <end position="129"/>
    </location>
</feature>
<dbReference type="GO" id="GO:0006886">
    <property type="term" value="P:intracellular protein transport"/>
    <property type="evidence" value="ECO:0007669"/>
    <property type="project" value="InterPro"/>
</dbReference>